<keyword evidence="2 8" id="KW-0479">Metal-binding</keyword>
<name>A0A1E3GUN2_9HYPH</name>
<dbReference type="InterPro" id="IPR003764">
    <property type="entry name" value="GlcNAc_6-P_deAcase"/>
</dbReference>
<reference evidence="10 11" key="1">
    <citation type="submission" date="2016-07" db="EMBL/GenBank/DDBJ databases">
        <title>Draft Genome Sequence of Methylobrevis pamukkalensis PK2.</title>
        <authorList>
            <person name="Vasilenko O.V."/>
            <person name="Doronina N.V."/>
            <person name="Shmareva M.N."/>
            <person name="Tarlachkov S.V."/>
            <person name="Mustakhimov I."/>
            <person name="Trotsenko Y.A."/>
        </authorList>
    </citation>
    <scope>NUCLEOTIDE SEQUENCE [LARGE SCALE GENOMIC DNA]</scope>
    <source>
        <strain evidence="10 11">PK2</strain>
    </source>
</reference>
<evidence type="ECO:0000313" key="11">
    <source>
        <dbReference type="Proteomes" id="UP000094622"/>
    </source>
</evidence>
<evidence type="ECO:0000256" key="1">
    <source>
        <dbReference type="ARBA" id="ARBA00010716"/>
    </source>
</evidence>
<dbReference type="GO" id="GO:0008448">
    <property type="term" value="F:N-acetylglucosamine-6-phosphate deacetylase activity"/>
    <property type="evidence" value="ECO:0007669"/>
    <property type="project" value="UniProtKB-EC"/>
</dbReference>
<organism evidence="10 11">
    <name type="scientific">Methylobrevis pamukkalensis</name>
    <dbReference type="NCBI Taxonomy" id="1439726"/>
    <lineage>
        <taxon>Bacteria</taxon>
        <taxon>Pseudomonadati</taxon>
        <taxon>Pseudomonadota</taxon>
        <taxon>Alphaproteobacteria</taxon>
        <taxon>Hyphomicrobiales</taxon>
        <taxon>Pleomorphomonadaceae</taxon>
        <taxon>Methylobrevis</taxon>
    </lineage>
</organism>
<evidence type="ECO:0000259" key="9">
    <source>
        <dbReference type="Pfam" id="PF01979"/>
    </source>
</evidence>
<dbReference type="PIRSF" id="PIRSF038994">
    <property type="entry name" value="NagA"/>
    <property type="match status" value="1"/>
</dbReference>
<feature type="binding site" evidence="8">
    <location>
        <position position="245"/>
    </location>
    <ligand>
        <name>Zn(2+)</name>
        <dbReference type="ChEBI" id="CHEBI:29105"/>
    </ligand>
</feature>
<dbReference type="EC" id="3.5.1.25" evidence="10"/>
<dbReference type="EMBL" id="MCRJ01000214">
    <property type="protein sequence ID" value="ODN67071.1"/>
    <property type="molecule type" value="Genomic_DNA"/>
</dbReference>
<dbReference type="PATRIC" id="fig|1439726.3.peg.4694"/>
<evidence type="ECO:0000256" key="2">
    <source>
        <dbReference type="ARBA" id="ARBA00022723"/>
    </source>
</evidence>
<proteinExistence type="inferred from homology"/>
<comment type="cofactor">
    <cofactor evidence="8">
        <name>a divalent metal cation</name>
        <dbReference type="ChEBI" id="CHEBI:60240"/>
    </cofactor>
    <text evidence="8">Binds 1 divalent metal cation per subunit.</text>
</comment>
<feature type="domain" description="Amidohydrolase-related" evidence="9">
    <location>
        <begin position="81"/>
        <end position="410"/>
    </location>
</feature>
<comment type="caution">
    <text evidence="10">The sequence shown here is derived from an EMBL/GenBank/DDBJ whole genome shotgun (WGS) entry which is preliminary data.</text>
</comment>
<keyword evidence="4 5" id="KW-0119">Carbohydrate metabolism</keyword>
<dbReference type="Gene3D" id="2.30.40.10">
    <property type="entry name" value="Urease, subunit C, domain 1"/>
    <property type="match status" value="1"/>
</dbReference>
<dbReference type="GO" id="GO:0046872">
    <property type="term" value="F:metal ion binding"/>
    <property type="evidence" value="ECO:0007669"/>
    <property type="project" value="UniProtKB-KW"/>
</dbReference>
<evidence type="ECO:0000256" key="4">
    <source>
        <dbReference type="ARBA" id="ARBA00023277"/>
    </source>
</evidence>
<dbReference type="Proteomes" id="UP000094622">
    <property type="component" value="Unassembled WGS sequence"/>
</dbReference>
<dbReference type="SUPFAM" id="SSF51556">
    <property type="entry name" value="Metallo-dependent hydrolases"/>
    <property type="match status" value="1"/>
</dbReference>
<evidence type="ECO:0000256" key="5">
    <source>
        <dbReference type="PIRNR" id="PIRNR038994"/>
    </source>
</evidence>
<evidence type="ECO:0000256" key="8">
    <source>
        <dbReference type="PIRSR" id="PIRSR038994-3"/>
    </source>
</evidence>
<feature type="binding site" evidence="8">
    <location>
        <position position="224"/>
    </location>
    <ligand>
        <name>Zn(2+)</name>
        <dbReference type="ChEBI" id="CHEBI:29105"/>
    </ligand>
</feature>
<feature type="binding site" evidence="7">
    <location>
        <position position="169"/>
    </location>
    <ligand>
        <name>substrate</name>
    </ligand>
</feature>
<dbReference type="SUPFAM" id="SSF51338">
    <property type="entry name" value="Composite domain of metallo-dependent hydrolases"/>
    <property type="match status" value="1"/>
</dbReference>
<dbReference type="NCBIfam" id="TIGR00221">
    <property type="entry name" value="nagA"/>
    <property type="match status" value="1"/>
</dbReference>
<dbReference type="InterPro" id="IPR032466">
    <property type="entry name" value="Metal_Hydrolase"/>
</dbReference>
<evidence type="ECO:0000313" key="10">
    <source>
        <dbReference type="EMBL" id="ODN67071.1"/>
    </source>
</evidence>
<dbReference type="CDD" id="cd00854">
    <property type="entry name" value="NagA"/>
    <property type="match status" value="1"/>
</dbReference>
<sequence>MRIVAPRGDALAGAVDLARARPAPGNTLTGPLALAAARIFDGDTWHDEAALMVAEGRVMALLPRGDVPPGAAVTDLGDALLVPGYVDLQVNGGGGVLFNDRPSVDGIRAICAAHVRFGTTALLATLITDRPETVTAALAAGRAARAAGVPGYLGLHLEGPHLSRARKGAHDPALIRPMTEDDLAELLAAAKDVGVLMVTVAPESVNLDQIRRLANAGILVSLGHTDCSHAAALACAEAGASQVTHLFNAMSPLGHREPGLVGAALDDGRLSAGLIADGHHVDPAAMRIALRAKAGPGRIFLVTDAMSGTGTDLDRFMLSGREVIRSGGRLAFADGTLAGADIDMHAAVGLVADRLGLPFEEALRMASAYPADAARLGARKGRLRAGSDADVLVLGPDRNLVATFIAGRRVYPAPEGEV</sequence>
<gene>
    <name evidence="10" type="primary">nagA</name>
    <name evidence="10" type="ORF">A6302_04412</name>
</gene>
<dbReference type="InterPro" id="IPR011059">
    <property type="entry name" value="Metal-dep_hydrolase_composite"/>
</dbReference>
<dbReference type="PANTHER" id="PTHR11113">
    <property type="entry name" value="N-ACETYLGLUCOSAMINE-6-PHOSPHATE DEACETYLASE"/>
    <property type="match status" value="1"/>
</dbReference>
<feature type="binding site" evidence="7">
    <location>
        <begin position="337"/>
        <end position="339"/>
    </location>
    <ligand>
        <name>substrate</name>
    </ligand>
</feature>
<evidence type="ECO:0000256" key="7">
    <source>
        <dbReference type="PIRSR" id="PIRSR038994-2"/>
    </source>
</evidence>
<feature type="binding site" evidence="8">
    <location>
        <position position="158"/>
    </location>
    <ligand>
        <name>Zn(2+)</name>
        <dbReference type="ChEBI" id="CHEBI:29105"/>
    </ligand>
</feature>
<keyword evidence="3 5" id="KW-0378">Hydrolase</keyword>
<dbReference type="AlphaFoldDB" id="A0A1E3GUN2"/>
<evidence type="ECO:0000256" key="3">
    <source>
        <dbReference type="ARBA" id="ARBA00022801"/>
    </source>
</evidence>
<comment type="similarity">
    <text evidence="1 5">Belongs to the metallo-dependent hydrolases superfamily. NagA family.</text>
</comment>
<dbReference type="InterPro" id="IPR006680">
    <property type="entry name" value="Amidohydro-rel"/>
</dbReference>
<feature type="binding site" evidence="7">
    <location>
        <position position="280"/>
    </location>
    <ligand>
        <name>substrate</name>
    </ligand>
</feature>
<protein>
    <submittedName>
        <fullName evidence="10">N-acetylglucosamine-6-phosphate deacetylase</fullName>
        <ecNumber evidence="10">3.5.1.25</ecNumber>
    </submittedName>
</protein>
<dbReference type="PANTHER" id="PTHR11113:SF14">
    <property type="entry name" value="N-ACETYLGLUCOSAMINE-6-PHOSPHATE DEACETYLASE"/>
    <property type="match status" value="1"/>
</dbReference>
<evidence type="ECO:0000256" key="6">
    <source>
        <dbReference type="PIRSR" id="PIRSR038994-1"/>
    </source>
</evidence>
<dbReference type="Pfam" id="PF01979">
    <property type="entry name" value="Amidohydro_1"/>
    <property type="match status" value="1"/>
</dbReference>
<dbReference type="Gene3D" id="3.20.20.140">
    <property type="entry name" value="Metal-dependent hydrolases"/>
    <property type="match status" value="1"/>
</dbReference>
<feature type="active site" description="Proton donor/acceptor" evidence="6">
    <location>
        <position position="304"/>
    </location>
</feature>
<accession>A0A1E3GUN2</accession>
<keyword evidence="11" id="KW-1185">Reference proteome</keyword>
<dbReference type="GO" id="GO:0006046">
    <property type="term" value="P:N-acetylglucosamine catabolic process"/>
    <property type="evidence" value="ECO:0007669"/>
    <property type="project" value="TreeGrafter"/>
</dbReference>
<feature type="binding site" evidence="7">
    <location>
        <position position="256"/>
    </location>
    <ligand>
        <name>substrate</name>
    </ligand>
</feature>
<feature type="binding site" evidence="7">
    <location>
        <begin position="248"/>
        <end position="249"/>
    </location>
    <ligand>
        <name>substrate</name>
    </ligand>
</feature>